<evidence type="ECO:0000313" key="1">
    <source>
        <dbReference type="EMBL" id="NGQ90337.1"/>
    </source>
</evidence>
<dbReference type="Proteomes" id="UP000474758">
    <property type="component" value="Unassembled WGS sequence"/>
</dbReference>
<dbReference type="AlphaFoldDB" id="A0A6M1TR36"/>
<organism evidence="1 2">
    <name type="scientific">Paragemmobacter kunshanensis</name>
    <dbReference type="NCBI Taxonomy" id="2583234"/>
    <lineage>
        <taxon>Bacteria</taxon>
        <taxon>Pseudomonadati</taxon>
        <taxon>Pseudomonadota</taxon>
        <taxon>Alphaproteobacteria</taxon>
        <taxon>Rhodobacterales</taxon>
        <taxon>Paracoccaceae</taxon>
        <taxon>Paragemmobacter</taxon>
    </lineage>
</organism>
<dbReference type="RefSeq" id="WP_165047692.1">
    <property type="nucleotide sequence ID" value="NZ_JAALFE010000004.1"/>
</dbReference>
<keyword evidence="2" id="KW-1185">Reference proteome</keyword>
<gene>
    <name evidence="1" type="ORF">G5V65_05475</name>
</gene>
<name>A0A6M1TR36_9RHOB</name>
<evidence type="ECO:0000313" key="2">
    <source>
        <dbReference type="Proteomes" id="UP000474758"/>
    </source>
</evidence>
<accession>A0A6M1TR36</accession>
<dbReference type="EMBL" id="JAALFE010000004">
    <property type="protein sequence ID" value="NGQ90337.1"/>
    <property type="molecule type" value="Genomic_DNA"/>
</dbReference>
<proteinExistence type="predicted"/>
<reference evidence="1 2" key="1">
    <citation type="submission" date="2020-02" db="EMBL/GenBank/DDBJ databases">
        <title>Rhodobacter translucens sp. nov., a novel bacterium isolated from activated sludge.</title>
        <authorList>
            <person name="Liu J."/>
        </authorList>
    </citation>
    <scope>NUCLEOTIDE SEQUENCE [LARGE SCALE GENOMIC DNA]</scope>
    <source>
        <strain evidence="1 2">HX-7-19</strain>
    </source>
</reference>
<comment type="caution">
    <text evidence="1">The sequence shown here is derived from an EMBL/GenBank/DDBJ whole genome shotgun (WGS) entry which is preliminary data.</text>
</comment>
<sequence>MLTRLRALLDRWQQLKTVEALTDRDLDDLGMTRAQVLAFVTMPADVPDRVARMAAIFGIPEAELKANYADYLELLGTCGHCPDRAACSLLLHKGDIARPQDATFCPNAPIYAERARTAA</sequence>
<protein>
    <submittedName>
        <fullName evidence="1">DUF1127 domain-containing protein</fullName>
    </submittedName>
</protein>